<accession>A0A9K3HVQ1</accession>
<feature type="domain" description="AP complex mu/sigma subunit" evidence="1">
    <location>
        <begin position="1"/>
        <end position="37"/>
    </location>
</feature>
<dbReference type="AlphaFoldDB" id="A0A9K3HVQ1"/>
<dbReference type="InterPro" id="IPR011012">
    <property type="entry name" value="Longin-like_dom_sf"/>
</dbReference>
<proteinExistence type="predicted"/>
<protein>
    <submittedName>
        <fullName evidence="2">Longin-like domain superfamily, AP complex, mu/sigma subunit protein</fullName>
    </submittedName>
</protein>
<dbReference type="EMBL" id="MNCJ02000325">
    <property type="protein sequence ID" value="KAF5785025.1"/>
    <property type="molecule type" value="Genomic_DNA"/>
</dbReference>
<organism evidence="2 3">
    <name type="scientific">Helianthus annuus</name>
    <name type="common">Common sunflower</name>
    <dbReference type="NCBI Taxonomy" id="4232"/>
    <lineage>
        <taxon>Eukaryota</taxon>
        <taxon>Viridiplantae</taxon>
        <taxon>Streptophyta</taxon>
        <taxon>Embryophyta</taxon>
        <taxon>Tracheophyta</taxon>
        <taxon>Spermatophyta</taxon>
        <taxon>Magnoliopsida</taxon>
        <taxon>eudicotyledons</taxon>
        <taxon>Gunneridae</taxon>
        <taxon>Pentapetalae</taxon>
        <taxon>asterids</taxon>
        <taxon>campanulids</taxon>
        <taxon>Asterales</taxon>
        <taxon>Asteraceae</taxon>
        <taxon>Asteroideae</taxon>
        <taxon>Heliantheae alliance</taxon>
        <taxon>Heliantheae</taxon>
        <taxon>Helianthus</taxon>
    </lineage>
</organism>
<reference evidence="2" key="1">
    <citation type="journal article" date="2017" name="Nature">
        <title>The sunflower genome provides insights into oil metabolism, flowering and Asterid evolution.</title>
        <authorList>
            <person name="Badouin H."/>
            <person name="Gouzy J."/>
            <person name="Grassa C.J."/>
            <person name="Murat F."/>
            <person name="Staton S.E."/>
            <person name="Cottret L."/>
            <person name="Lelandais-Briere C."/>
            <person name="Owens G.L."/>
            <person name="Carrere S."/>
            <person name="Mayjonade B."/>
            <person name="Legrand L."/>
            <person name="Gill N."/>
            <person name="Kane N.C."/>
            <person name="Bowers J.E."/>
            <person name="Hubner S."/>
            <person name="Bellec A."/>
            <person name="Berard A."/>
            <person name="Berges H."/>
            <person name="Blanchet N."/>
            <person name="Boniface M.C."/>
            <person name="Brunel D."/>
            <person name="Catrice O."/>
            <person name="Chaidir N."/>
            <person name="Claudel C."/>
            <person name="Donnadieu C."/>
            <person name="Faraut T."/>
            <person name="Fievet G."/>
            <person name="Helmstetter N."/>
            <person name="King M."/>
            <person name="Knapp S.J."/>
            <person name="Lai Z."/>
            <person name="Le Paslier M.C."/>
            <person name="Lippi Y."/>
            <person name="Lorenzon L."/>
            <person name="Mandel J.R."/>
            <person name="Marage G."/>
            <person name="Marchand G."/>
            <person name="Marquand E."/>
            <person name="Bret-Mestries E."/>
            <person name="Morien E."/>
            <person name="Nambeesan S."/>
            <person name="Nguyen T."/>
            <person name="Pegot-Espagnet P."/>
            <person name="Pouilly N."/>
            <person name="Raftis F."/>
            <person name="Sallet E."/>
            <person name="Schiex T."/>
            <person name="Thomas J."/>
            <person name="Vandecasteele C."/>
            <person name="Vares D."/>
            <person name="Vear F."/>
            <person name="Vautrin S."/>
            <person name="Crespi M."/>
            <person name="Mangin B."/>
            <person name="Burke J.M."/>
            <person name="Salse J."/>
            <person name="Munos S."/>
            <person name="Vincourt P."/>
            <person name="Rieseberg L.H."/>
            <person name="Langlade N.B."/>
        </authorList>
    </citation>
    <scope>NUCLEOTIDE SEQUENCE</scope>
    <source>
        <tissue evidence="2">Leaves</tissue>
    </source>
</reference>
<dbReference type="Gene3D" id="3.30.450.60">
    <property type="match status" value="1"/>
</dbReference>
<keyword evidence="3" id="KW-1185">Reference proteome</keyword>
<name>A0A9K3HVQ1_HELAN</name>
<dbReference type="SUPFAM" id="SSF64356">
    <property type="entry name" value="SNARE-like"/>
    <property type="match status" value="1"/>
</dbReference>
<evidence type="ECO:0000313" key="3">
    <source>
        <dbReference type="Proteomes" id="UP000215914"/>
    </source>
</evidence>
<evidence type="ECO:0000313" key="2">
    <source>
        <dbReference type="EMBL" id="KAF5785025.1"/>
    </source>
</evidence>
<sequence length="161" mass="18667">MIRAVIVINDQGKPRLVKFYDYQPVEKQQEIIRNIYGGLTGIKPARGRITIKLGRDDGLKHPTCYEFVHSCPNITTLAIKGFKLHGYKARMLVKGLRKLKIVDFSTPYSFTGAFLKFGLHEPWCQWWWKTSGGYDITRLHASQRSMTDRPTFFQSHLSYQV</sequence>
<dbReference type="Pfam" id="PF01217">
    <property type="entry name" value="Clat_adaptor_s"/>
    <property type="match status" value="1"/>
</dbReference>
<dbReference type="Gramene" id="mRNA:HanXRQr2_Chr10g0423741">
    <property type="protein sequence ID" value="mRNA:HanXRQr2_Chr10g0423741"/>
    <property type="gene ID" value="HanXRQr2_Chr10g0423741"/>
</dbReference>
<dbReference type="Proteomes" id="UP000215914">
    <property type="component" value="Unassembled WGS sequence"/>
</dbReference>
<reference evidence="2" key="2">
    <citation type="submission" date="2020-06" db="EMBL/GenBank/DDBJ databases">
        <title>Helianthus annuus Genome sequencing and assembly Release 2.</title>
        <authorList>
            <person name="Gouzy J."/>
            <person name="Langlade N."/>
            <person name="Munos S."/>
        </authorList>
    </citation>
    <scope>NUCLEOTIDE SEQUENCE</scope>
    <source>
        <tissue evidence="2">Leaves</tissue>
    </source>
</reference>
<comment type="caution">
    <text evidence="2">The sequence shown here is derived from an EMBL/GenBank/DDBJ whole genome shotgun (WGS) entry which is preliminary data.</text>
</comment>
<evidence type="ECO:0000259" key="1">
    <source>
        <dbReference type="Pfam" id="PF01217"/>
    </source>
</evidence>
<gene>
    <name evidence="2" type="ORF">HanXRQr2_Chr10g0423741</name>
</gene>
<dbReference type="InterPro" id="IPR022775">
    <property type="entry name" value="AP_mu_sigma_su"/>
</dbReference>